<proteinExistence type="predicted"/>
<evidence type="ECO:0000256" key="1">
    <source>
        <dbReference type="ARBA" id="ARBA00022679"/>
    </source>
</evidence>
<dbReference type="PANTHER" id="PTHR48207:SF3">
    <property type="entry name" value="SUCCINATE--HYDROXYMETHYLGLUTARATE COA-TRANSFERASE"/>
    <property type="match status" value="1"/>
</dbReference>
<dbReference type="InterPro" id="IPR023606">
    <property type="entry name" value="CoA-Trfase_III_dom_1_sf"/>
</dbReference>
<dbReference type="PANTHER" id="PTHR48207">
    <property type="entry name" value="SUCCINATE--HYDROXYMETHYLGLUTARATE COA-TRANSFERASE"/>
    <property type="match status" value="1"/>
</dbReference>
<reference evidence="2 3" key="1">
    <citation type="submission" date="2019-05" db="EMBL/GenBank/DDBJ databases">
        <authorList>
            <person name="Lee S.D."/>
        </authorList>
    </citation>
    <scope>NUCLEOTIDE SEQUENCE [LARGE SCALE GENOMIC DNA]</scope>
    <source>
        <strain evidence="2 3">C5-26</strain>
    </source>
</reference>
<dbReference type="OrthoDB" id="9797653at2"/>
<dbReference type="InterPro" id="IPR050483">
    <property type="entry name" value="CoA-transferase_III_domain"/>
</dbReference>
<dbReference type="Gene3D" id="3.40.50.10540">
    <property type="entry name" value="Crotonobetainyl-coa:carnitine coa-transferase, domain 1"/>
    <property type="match status" value="1"/>
</dbReference>
<dbReference type="Proteomes" id="UP000320244">
    <property type="component" value="Unassembled WGS sequence"/>
</dbReference>
<accession>A0A563E7M5</accession>
<dbReference type="AlphaFoldDB" id="A0A563E7M5"/>
<dbReference type="InterPro" id="IPR003673">
    <property type="entry name" value="CoA-Trfase_fam_III"/>
</dbReference>
<name>A0A563E7M5_9MICO</name>
<gene>
    <name evidence="2" type="ORF">FGL98_02945</name>
</gene>
<protein>
    <submittedName>
        <fullName evidence="2">CoA transferase</fullName>
    </submittedName>
</protein>
<keyword evidence="3" id="KW-1185">Reference proteome</keyword>
<dbReference type="InterPro" id="IPR044855">
    <property type="entry name" value="CoA-Trfase_III_dom3_sf"/>
</dbReference>
<organism evidence="2 3">
    <name type="scientific">Leekyejoonella antrihumi</name>
    <dbReference type="NCBI Taxonomy" id="1660198"/>
    <lineage>
        <taxon>Bacteria</taxon>
        <taxon>Bacillati</taxon>
        <taxon>Actinomycetota</taxon>
        <taxon>Actinomycetes</taxon>
        <taxon>Micrococcales</taxon>
        <taxon>Dermacoccaceae</taxon>
        <taxon>Leekyejoonella</taxon>
    </lineage>
</organism>
<dbReference type="Gene3D" id="3.30.1540.10">
    <property type="entry name" value="formyl-coa transferase, domain 3"/>
    <property type="match status" value="1"/>
</dbReference>
<evidence type="ECO:0000313" key="3">
    <source>
        <dbReference type="Proteomes" id="UP000320244"/>
    </source>
</evidence>
<reference evidence="2 3" key="2">
    <citation type="submission" date="2019-08" db="EMBL/GenBank/DDBJ databases">
        <title>Jejuicoccus antrihumi gen. nov., sp. nov., a new member of the family Dermacoccaceae isolated from a cave.</title>
        <authorList>
            <person name="Schumann P."/>
            <person name="Kim I.S."/>
        </authorList>
    </citation>
    <scope>NUCLEOTIDE SEQUENCE [LARGE SCALE GENOMIC DNA]</scope>
    <source>
        <strain evidence="2 3">C5-26</strain>
    </source>
</reference>
<dbReference type="Pfam" id="PF02515">
    <property type="entry name" value="CoA_transf_3"/>
    <property type="match status" value="1"/>
</dbReference>
<dbReference type="SUPFAM" id="SSF89796">
    <property type="entry name" value="CoA-transferase family III (CaiB/BaiF)"/>
    <property type="match status" value="1"/>
</dbReference>
<comment type="caution">
    <text evidence="2">The sequence shown here is derived from an EMBL/GenBank/DDBJ whole genome shotgun (WGS) entry which is preliminary data.</text>
</comment>
<sequence>MVAGPGIELRTAEELRVTTEPNTPSRVGELGAPLEGLVVADFSRVLAGPLATMTLADLGARVIKIERPGLGDDTRAWGPPYSDHGATYFESVNRGKQSIALDLTDPQDRQTAFDLAAHADVVIENFAAGTMDRLGLGYDAISAVNPGSIFCSINGFGSAGGKDLLGYDFIVQAVGGLMSITGDAEGEPTKVGVALVDVLTGKDAVTGILAALIARGRTGRGDRLELTLLTSLLGSLVNQGQAGLETGRPGRAMGNQHPSIAPYETLHCRDGLIAVACGNDVQFGRLAGALGGSGLAERSEYATNPERVAHREALIQDLEALLGAREVEHWVQVLHAARVPAGKVNTIPEALQLAESLGLEPTVEVGAGWTREVRHPIRWTAYRTTDPTPPPSNDADADQVRAWLAAQASPPGVG</sequence>
<dbReference type="EMBL" id="VCQV01000003">
    <property type="protein sequence ID" value="TWP38202.1"/>
    <property type="molecule type" value="Genomic_DNA"/>
</dbReference>
<evidence type="ECO:0000313" key="2">
    <source>
        <dbReference type="EMBL" id="TWP38202.1"/>
    </source>
</evidence>
<dbReference type="GO" id="GO:0008410">
    <property type="term" value="F:CoA-transferase activity"/>
    <property type="evidence" value="ECO:0007669"/>
    <property type="project" value="TreeGrafter"/>
</dbReference>
<keyword evidence="1 2" id="KW-0808">Transferase</keyword>